<evidence type="ECO:0000313" key="1">
    <source>
        <dbReference type="EMBL" id="KAI4861342.1"/>
    </source>
</evidence>
<gene>
    <name evidence="1" type="ORF">F4820DRAFT_70465</name>
</gene>
<dbReference type="EMBL" id="MU393555">
    <property type="protein sequence ID" value="KAI4861342.1"/>
    <property type="molecule type" value="Genomic_DNA"/>
</dbReference>
<comment type="caution">
    <text evidence="1">The sequence shown here is derived from an EMBL/GenBank/DDBJ whole genome shotgun (WGS) entry which is preliminary data.</text>
</comment>
<sequence>MKNYVLAFFCVYLRLFPVSSATVPGSNSSASLDPVLSESCQVLGQRFPNQLHWPGTEQYTNETSLYWSRTTLVTPYCIFTPENANHVSAAVIELRRTQTQFAVRSGGHMPVKGAAGTNQGVLIAMTRMNSTALSTDGSIASVGPGLRWGDVYNWLSTKGRVVVGGRYAPVGVSGVLLGGGLSYFSATHGWAANNVVNFELVLANGTIASANATANPDLFWALKGSSSNHGIVVRFDLQTYPASLMYAGTISYDEGQVQGFLHAFQNWLAPGGGIQDKATAIVPALFIYPGQRSVQANVVVLQNNYTLNQTVPKPLQGFVNISSTSNTAHVRTYPDFLTETTVYGNRSGRNTFYATSLLATGDAVRLINETVPSIALSMLGDVENSFVGLSMQPVTKSHLQAARDAGGDAIDLDPNDGDFIAFNLVVEYTNEQDDAAVTAFNTAALHALNTASKAANIYYPFQFLNDAGAGEQVFSLYGKGKSLARMKSIRSAYDPDGIFQDLMPGGFKIGV</sequence>
<reference evidence="1 2" key="1">
    <citation type="journal article" date="2022" name="New Phytol.">
        <title>Ecological generalism drives hyperdiversity of secondary metabolite gene clusters in xylarialean endophytes.</title>
        <authorList>
            <person name="Franco M.E.E."/>
            <person name="Wisecaver J.H."/>
            <person name="Arnold A.E."/>
            <person name="Ju Y.M."/>
            <person name="Slot J.C."/>
            <person name="Ahrendt S."/>
            <person name="Moore L.P."/>
            <person name="Eastman K.E."/>
            <person name="Scott K."/>
            <person name="Konkel Z."/>
            <person name="Mondo S.J."/>
            <person name="Kuo A."/>
            <person name="Hayes R.D."/>
            <person name="Haridas S."/>
            <person name="Andreopoulos B."/>
            <person name="Riley R."/>
            <person name="LaButti K."/>
            <person name="Pangilinan J."/>
            <person name="Lipzen A."/>
            <person name="Amirebrahimi M."/>
            <person name="Yan J."/>
            <person name="Adam C."/>
            <person name="Keymanesh K."/>
            <person name="Ng V."/>
            <person name="Louie K."/>
            <person name="Northen T."/>
            <person name="Drula E."/>
            <person name="Henrissat B."/>
            <person name="Hsieh H.M."/>
            <person name="Youens-Clark K."/>
            <person name="Lutzoni F."/>
            <person name="Miadlikowska J."/>
            <person name="Eastwood D.C."/>
            <person name="Hamelin R.C."/>
            <person name="Grigoriev I.V."/>
            <person name="U'Ren J.M."/>
        </authorList>
    </citation>
    <scope>NUCLEOTIDE SEQUENCE [LARGE SCALE GENOMIC DNA]</scope>
    <source>
        <strain evidence="1 2">CBS 119005</strain>
    </source>
</reference>
<accession>A0ACB9YQ52</accession>
<keyword evidence="2" id="KW-1185">Reference proteome</keyword>
<dbReference type="Proteomes" id="UP001497700">
    <property type="component" value="Unassembled WGS sequence"/>
</dbReference>
<evidence type="ECO:0000313" key="2">
    <source>
        <dbReference type="Proteomes" id="UP001497700"/>
    </source>
</evidence>
<name>A0ACB9YQ52_9PEZI</name>
<organism evidence="1 2">
    <name type="scientific">Hypoxylon rubiginosum</name>
    <dbReference type="NCBI Taxonomy" id="110542"/>
    <lineage>
        <taxon>Eukaryota</taxon>
        <taxon>Fungi</taxon>
        <taxon>Dikarya</taxon>
        <taxon>Ascomycota</taxon>
        <taxon>Pezizomycotina</taxon>
        <taxon>Sordariomycetes</taxon>
        <taxon>Xylariomycetidae</taxon>
        <taxon>Xylariales</taxon>
        <taxon>Hypoxylaceae</taxon>
        <taxon>Hypoxylon</taxon>
    </lineage>
</organism>
<protein>
    <submittedName>
        <fullName evidence="1">FAD binding domain protein</fullName>
    </submittedName>
</protein>
<proteinExistence type="predicted"/>